<dbReference type="AlphaFoldDB" id="U2HTZ4"/>
<dbReference type="STRING" id="1346330.M472_08210"/>
<dbReference type="OrthoDB" id="711281at2"/>
<sequence>MKREQIQKWLDEGYQILSDGEPKGIEGSLLDNVNQLNDEQPQVFMLTDLLTWSDDQLDKLDGFSDEQIEAMDS</sequence>
<dbReference type="EMBL" id="ATDL01000015">
    <property type="protein sequence ID" value="ERJ58750.1"/>
    <property type="molecule type" value="Genomic_DNA"/>
</dbReference>
<evidence type="ECO:0000313" key="1">
    <source>
        <dbReference type="EMBL" id="ERJ58750.1"/>
    </source>
</evidence>
<dbReference type="Proteomes" id="UP000016584">
    <property type="component" value="Unassembled WGS sequence"/>
</dbReference>
<accession>U2HTZ4</accession>
<comment type="caution">
    <text evidence="1">The sequence shown here is derived from an EMBL/GenBank/DDBJ whole genome shotgun (WGS) entry which is preliminary data.</text>
</comment>
<proteinExistence type="predicted"/>
<keyword evidence="2" id="KW-1185">Reference proteome</keyword>
<evidence type="ECO:0000313" key="2">
    <source>
        <dbReference type="Proteomes" id="UP000016584"/>
    </source>
</evidence>
<reference evidence="1 2" key="1">
    <citation type="journal article" date="2013" name="Genome Announc.">
        <title>The Draft Genome Sequence of Sphingomonas paucimobilis Strain HER1398 (Proteobacteria), Host to the Giant PAU Phage, Indicates That It Is a Member of the Genus Sphingobacterium (Bacteroidetes).</title>
        <authorList>
            <person name="White R.A.III."/>
            <person name="Suttle C.A."/>
        </authorList>
    </citation>
    <scope>NUCLEOTIDE SEQUENCE [LARGE SCALE GENOMIC DNA]</scope>
    <source>
        <strain evidence="1 2">HER1398</strain>
    </source>
</reference>
<protein>
    <submittedName>
        <fullName evidence="1">Uncharacterized protein</fullName>
    </submittedName>
</protein>
<gene>
    <name evidence="1" type="ORF">M472_08210</name>
</gene>
<name>U2HTZ4_9SPHI</name>
<dbReference type="PATRIC" id="fig|1346330.5.peg.2078"/>
<dbReference type="RefSeq" id="WP_021070243.1">
    <property type="nucleotide sequence ID" value="NZ_ATDL01000015.1"/>
</dbReference>
<organism evidence="1 2">
    <name type="scientific">Sphingobacterium paucimobilis HER1398</name>
    <dbReference type="NCBI Taxonomy" id="1346330"/>
    <lineage>
        <taxon>Bacteria</taxon>
        <taxon>Pseudomonadati</taxon>
        <taxon>Bacteroidota</taxon>
        <taxon>Sphingobacteriia</taxon>
        <taxon>Sphingobacteriales</taxon>
        <taxon>Sphingobacteriaceae</taxon>
        <taxon>Sphingobacterium</taxon>
    </lineage>
</organism>